<keyword evidence="1" id="KW-0175">Coiled coil</keyword>
<sequence>MTSPGAASAFNWQVPGISIPVPPSRNPLPAQPEPWDNLKFTPTGQYDVRRHLGVVLDEFGRFNRSRPRFLASDLAWLAAGASEDGHHTPASDKFSPEWHDLWNSLPTGTTGSDARKQFINHVRQLLFDLATLYDRITGGTTLLMHCSGTTIPNAPLVPEHLKAQVYLPPRFIAEHPEEHATIAFLVQTFIEHVGVPTSRDWRARASQIWSMNQSRHISPAVLPTALIPDRASHRGTLYIFRGRPWGSLRMEVSPSVATAPSASHTSNDEDDIYDIDDITYNEDALALITAFERAENLEQENSGLRDALRAANNLQEEMKSDFQARERVLEAEMEIMVKTVTRLERELSTTRVSFSPRSPSSRTPTTPLRSQPAYLRIWDEPRLHALHRPAPLAYAHHALMHLVESVDLIRRLSSVFAWPQEISKLSGVQAEAVDGLLEAMDSDRLAGAGGV</sequence>
<dbReference type="Proteomes" id="UP001218188">
    <property type="component" value="Unassembled WGS sequence"/>
</dbReference>
<gene>
    <name evidence="2" type="ORF">C8F04DRAFT_1253353</name>
</gene>
<dbReference type="EMBL" id="JARJCM010000018">
    <property type="protein sequence ID" value="KAJ7041289.1"/>
    <property type="molecule type" value="Genomic_DNA"/>
</dbReference>
<protein>
    <submittedName>
        <fullName evidence="2">Uncharacterized protein</fullName>
    </submittedName>
</protein>
<feature type="coiled-coil region" evidence="1">
    <location>
        <begin position="287"/>
        <end position="346"/>
    </location>
</feature>
<evidence type="ECO:0000313" key="2">
    <source>
        <dbReference type="EMBL" id="KAJ7041289.1"/>
    </source>
</evidence>
<organism evidence="2 3">
    <name type="scientific">Mycena alexandri</name>
    <dbReference type="NCBI Taxonomy" id="1745969"/>
    <lineage>
        <taxon>Eukaryota</taxon>
        <taxon>Fungi</taxon>
        <taxon>Dikarya</taxon>
        <taxon>Basidiomycota</taxon>
        <taxon>Agaricomycotina</taxon>
        <taxon>Agaricomycetes</taxon>
        <taxon>Agaricomycetidae</taxon>
        <taxon>Agaricales</taxon>
        <taxon>Marasmiineae</taxon>
        <taxon>Mycenaceae</taxon>
        <taxon>Mycena</taxon>
    </lineage>
</organism>
<comment type="caution">
    <text evidence="2">The sequence shown here is derived from an EMBL/GenBank/DDBJ whole genome shotgun (WGS) entry which is preliminary data.</text>
</comment>
<reference evidence="2" key="1">
    <citation type="submission" date="2023-03" db="EMBL/GenBank/DDBJ databases">
        <title>Massive genome expansion in bonnet fungi (Mycena s.s.) driven by repeated elements and novel gene families across ecological guilds.</title>
        <authorList>
            <consortium name="Lawrence Berkeley National Laboratory"/>
            <person name="Harder C.B."/>
            <person name="Miyauchi S."/>
            <person name="Viragh M."/>
            <person name="Kuo A."/>
            <person name="Thoen E."/>
            <person name="Andreopoulos B."/>
            <person name="Lu D."/>
            <person name="Skrede I."/>
            <person name="Drula E."/>
            <person name="Henrissat B."/>
            <person name="Morin E."/>
            <person name="Kohler A."/>
            <person name="Barry K."/>
            <person name="LaButti K."/>
            <person name="Morin E."/>
            <person name="Salamov A."/>
            <person name="Lipzen A."/>
            <person name="Mereny Z."/>
            <person name="Hegedus B."/>
            <person name="Baldrian P."/>
            <person name="Stursova M."/>
            <person name="Weitz H."/>
            <person name="Taylor A."/>
            <person name="Grigoriev I.V."/>
            <person name="Nagy L.G."/>
            <person name="Martin F."/>
            <person name="Kauserud H."/>
        </authorList>
    </citation>
    <scope>NUCLEOTIDE SEQUENCE</scope>
    <source>
        <strain evidence="2">CBHHK200</strain>
    </source>
</reference>
<evidence type="ECO:0000313" key="3">
    <source>
        <dbReference type="Proteomes" id="UP001218188"/>
    </source>
</evidence>
<dbReference type="AlphaFoldDB" id="A0AAD6XDI2"/>
<proteinExistence type="predicted"/>
<name>A0AAD6XDI2_9AGAR</name>
<accession>A0AAD6XDI2</accession>
<keyword evidence="3" id="KW-1185">Reference proteome</keyword>
<evidence type="ECO:0000256" key="1">
    <source>
        <dbReference type="SAM" id="Coils"/>
    </source>
</evidence>